<sequence>MWLIRFLPRELFDGILDLLELQDLARLSSACHDLRAIVAPRLFGSIVLTDDTRVADSAWLAARRYGIFVRRLKIVVSSLGCTNPDCDYDWDCSPGTEAYYAVANPENGGIPASAVALLGGLEGALPALESITIEFPARYKHSFMLFGNHWDRRAPRVVRMRNSVAMVVRAVMAALARNTSISHLSLVNYPPLDPLGERRTSPDHKDTWERLLGRLVEFRLSLYGESLGGTGAAEMLGSRDYNRFLHRLQTFFLDHIRSIRRLTIRCSQHAPLGSIIRAGFKASFFCALGLDPDAMPFLEHLELSNMFLGAELARFLVGRAERPMSLSFTNIKADDVVAGKGYAWKQFFDELVENRVFIWRFEWVPSSTPFREPWWRPEITASKPAEEIMAQDPSRRAFPYAWGQFENPCLGDQVHRNIQSVVEGVDQEAYDKFMHLVGSNERRRRGL</sequence>
<dbReference type="AlphaFoldDB" id="J3P268"/>
<feature type="domain" description="F-box" evidence="1">
    <location>
        <begin position="1"/>
        <end position="46"/>
    </location>
</feature>
<evidence type="ECO:0000259" key="1">
    <source>
        <dbReference type="PROSITE" id="PS50181"/>
    </source>
</evidence>
<evidence type="ECO:0000313" key="4">
    <source>
        <dbReference type="Proteomes" id="UP000006039"/>
    </source>
</evidence>
<dbReference type="EMBL" id="GL385398">
    <property type="protein sequence ID" value="EJT73760.1"/>
    <property type="molecule type" value="Genomic_DNA"/>
</dbReference>
<dbReference type="EnsemblFungi" id="EJT73760">
    <property type="protein sequence ID" value="EJT73760"/>
    <property type="gene ID" value="GGTG_07616"/>
</dbReference>
<dbReference type="Proteomes" id="UP000006039">
    <property type="component" value="Unassembled WGS sequence"/>
</dbReference>
<organism evidence="2">
    <name type="scientific">Gaeumannomyces tritici (strain R3-111a-1)</name>
    <name type="common">Wheat and barley take-all root rot fungus</name>
    <name type="synonym">Gaeumannomyces graminis var. tritici</name>
    <dbReference type="NCBI Taxonomy" id="644352"/>
    <lineage>
        <taxon>Eukaryota</taxon>
        <taxon>Fungi</taxon>
        <taxon>Dikarya</taxon>
        <taxon>Ascomycota</taxon>
        <taxon>Pezizomycotina</taxon>
        <taxon>Sordariomycetes</taxon>
        <taxon>Sordariomycetidae</taxon>
        <taxon>Magnaporthales</taxon>
        <taxon>Magnaporthaceae</taxon>
        <taxon>Gaeumannomyces</taxon>
    </lineage>
</organism>
<dbReference type="RefSeq" id="XP_009223704.1">
    <property type="nucleotide sequence ID" value="XM_009225440.1"/>
</dbReference>
<reference evidence="2" key="3">
    <citation type="submission" date="2010-09" db="EMBL/GenBank/DDBJ databases">
        <title>Annotation of Gaeumannomyces graminis var. tritici R3-111a-1.</title>
        <authorList>
            <consortium name="The Broad Institute Genome Sequencing Platform"/>
            <person name="Ma L.-J."/>
            <person name="Dead R."/>
            <person name="Young S.K."/>
            <person name="Zeng Q."/>
            <person name="Gargeya S."/>
            <person name="Fitzgerald M."/>
            <person name="Haas B."/>
            <person name="Abouelleil A."/>
            <person name="Alvarado L."/>
            <person name="Arachchi H.M."/>
            <person name="Berlin A."/>
            <person name="Brown A."/>
            <person name="Chapman S.B."/>
            <person name="Chen Z."/>
            <person name="Dunbar C."/>
            <person name="Freedman E."/>
            <person name="Gearin G."/>
            <person name="Gellesch M."/>
            <person name="Goldberg J."/>
            <person name="Griggs A."/>
            <person name="Gujja S."/>
            <person name="Heiman D."/>
            <person name="Howarth C."/>
            <person name="Larson L."/>
            <person name="Lui A."/>
            <person name="MacDonald P.J.P."/>
            <person name="Mehta T."/>
            <person name="Montmayeur A."/>
            <person name="Murphy C."/>
            <person name="Neiman D."/>
            <person name="Pearson M."/>
            <person name="Priest M."/>
            <person name="Roberts A."/>
            <person name="Saif S."/>
            <person name="Shea T."/>
            <person name="Shenoy N."/>
            <person name="Sisk P."/>
            <person name="Stolte C."/>
            <person name="Sykes S."/>
            <person name="Yandava C."/>
            <person name="Wortman J."/>
            <person name="Nusbaum C."/>
            <person name="Birren B."/>
        </authorList>
    </citation>
    <scope>NUCLEOTIDE SEQUENCE</scope>
    <source>
        <strain evidence="2">R3-111a-1</strain>
    </source>
</reference>
<gene>
    <name evidence="3" type="primary">20348074</name>
    <name evidence="2" type="ORF">GGTG_07616</name>
</gene>
<dbReference type="PROSITE" id="PS50181">
    <property type="entry name" value="FBOX"/>
    <property type="match status" value="1"/>
</dbReference>
<protein>
    <recommendedName>
        <fullName evidence="1">F-box domain-containing protein</fullName>
    </recommendedName>
</protein>
<dbReference type="eggNOG" id="ENOG502SPPW">
    <property type="taxonomic scope" value="Eukaryota"/>
</dbReference>
<accession>J3P268</accession>
<reference evidence="2" key="2">
    <citation type="submission" date="2010-07" db="EMBL/GenBank/DDBJ databases">
        <authorList>
            <consortium name="The Broad Institute Genome Sequencing Platform"/>
            <consortium name="Broad Institute Genome Sequencing Center for Infectious Disease"/>
            <person name="Ma L.-J."/>
            <person name="Dead R."/>
            <person name="Young S."/>
            <person name="Zeng Q."/>
            <person name="Koehrsen M."/>
            <person name="Alvarado L."/>
            <person name="Berlin A."/>
            <person name="Chapman S.B."/>
            <person name="Chen Z."/>
            <person name="Freedman E."/>
            <person name="Gellesch M."/>
            <person name="Goldberg J."/>
            <person name="Griggs A."/>
            <person name="Gujja S."/>
            <person name="Heilman E.R."/>
            <person name="Heiman D."/>
            <person name="Hepburn T."/>
            <person name="Howarth C."/>
            <person name="Jen D."/>
            <person name="Larson L."/>
            <person name="Mehta T."/>
            <person name="Neiman D."/>
            <person name="Pearson M."/>
            <person name="Roberts A."/>
            <person name="Saif S."/>
            <person name="Shea T."/>
            <person name="Shenoy N."/>
            <person name="Sisk P."/>
            <person name="Stolte C."/>
            <person name="Sykes S."/>
            <person name="Walk T."/>
            <person name="White J."/>
            <person name="Yandava C."/>
            <person name="Haas B."/>
            <person name="Nusbaum C."/>
            <person name="Birren B."/>
        </authorList>
    </citation>
    <scope>NUCLEOTIDE SEQUENCE</scope>
    <source>
        <strain evidence="2">R3-111a-1</strain>
    </source>
</reference>
<proteinExistence type="predicted"/>
<dbReference type="InterPro" id="IPR001810">
    <property type="entry name" value="F-box_dom"/>
</dbReference>
<dbReference type="VEuPathDB" id="FungiDB:GGTG_07616"/>
<evidence type="ECO:0000313" key="2">
    <source>
        <dbReference type="EMBL" id="EJT73760.1"/>
    </source>
</evidence>
<reference evidence="4" key="1">
    <citation type="submission" date="2010-07" db="EMBL/GenBank/DDBJ databases">
        <title>The genome sequence of Gaeumannomyces graminis var. tritici strain R3-111a-1.</title>
        <authorList>
            <consortium name="The Broad Institute Genome Sequencing Platform"/>
            <person name="Ma L.-J."/>
            <person name="Dead R."/>
            <person name="Young S."/>
            <person name="Zeng Q."/>
            <person name="Koehrsen M."/>
            <person name="Alvarado L."/>
            <person name="Berlin A."/>
            <person name="Chapman S.B."/>
            <person name="Chen Z."/>
            <person name="Freedman E."/>
            <person name="Gellesch M."/>
            <person name="Goldberg J."/>
            <person name="Griggs A."/>
            <person name="Gujja S."/>
            <person name="Heilman E.R."/>
            <person name="Heiman D."/>
            <person name="Hepburn T."/>
            <person name="Howarth C."/>
            <person name="Jen D."/>
            <person name="Larson L."/>
            <person name="Mehta T."/>
            <person name="Neiman D."/>
            <person name="Pearson M."/>
            <person name="Roberts A."/>
            <person name="Saif S."/>
            <person name="Shea T."/>
            <person name="Shenoy N."/>
            <person name="Sisk P."/>
            <person name="Stolte C."/>
            <person name="Sykes S."/>
            <person name="Walk T."/>
            <person name="White J."/>
            <person name="Yandava C."/>
            <person name="Haas B."/>
            <person name="Nusbaum C."/>
            <person name="Birren B."/>
        </authorList>
    </citation>
    <scope>NUCLEOTIDE SEQUENCE [LARGE SCALE GENOMIC DNA]</scope>
    <source>
        <strain evidence="4">R3-111a-1</strain>
    </source>
</reference>
<evidence type="ECO:0000313" key="3">
    <source>
        <dbReference type="EnsemblFungi" id="EJT73760"/>
    </source>
</evidence>
<reference evidence="3" key="5">
    <citation type="submission" date="2018-04" db="UniProtKB">
        <authorList>
            <consortium name="EnsemblFungi"/>
        </authorList>
    </citation>
    <scope>IDENTIFICATION</scope>
    <source>
        <strain evidence="3">R3-111a-1</strain>
    </source>
</reference>
<name>J3P268_GAET3</name>
<dbReference type="OrthoDB" id="5410873at2759"/>
<reference evidence="3" key="4">
    <citation type="journal article" date="2015" name="G3 (Bethesda)">
        <title>Genome sequences of three phytopathogenic species of the Magnaporthaceae family of fungi.</title>
        <authorList>
            <person name="Okagaki L.H."/>
            <person name="Nunes C.C."/>
            <person name="Sailsbery J."/>
            <person name="Clay B."/>
            <person name="Brown D."/>
            <person name="John T."/>
            <person name="Oh Y."/>
            <person name="Young N."/>
            <person name="Fitzgerald M."/>
            <person name="Haas B.J."/>
            <person name="Zeng Q."/>
            <person name="Young S."/>
            <person name="Adiconis X."/>
            <person name="Fan L."/>
            <person name="Levin J.Z."/>
            <person name="Mitchell T.K."/>
            <person name="Okubara P.A."/>
            <person name="Farman M.L."/>
            <person name="Kohn L.M."/>
            <person name="Birren B."/>
            <person name="Ma L.-J."/>
            <person name="Dean R.A."/>
        </authorList>
    </citation>
    <scope>NUCLEOTIDE SEQUENCE</scope>
    <source>
        <strain evidence="3">R3-111a-1</strain>
    </source>
</reference>
<dbReference type="HOGENOM" id="CLU_657284_0_0_1"/>
<dbReference type="GeneID" id="20348074"/>
<keyword evidence="4" id="KW-1185">Reference proteome</keyword>